<dbReference type="InterPro" id="IPR001698">
    <property type="entry name" value="CAPZB"/>
</dbReference>
<dbReference type="GO" id="GO:0051016">
    <property type="term" value="P:barbed-end actin filament capping"/>
    <property type="evidence" value="ECO:0007669"/>
    <property type="project" value="UniProtKB-UniRule"/>
</dbReference>
<dbReference type="PANTHER" id="PTHR10619">
    <property type="entry name" value="F-ACTIN-CAPPING PROTEIN SUBUNIT BETA"/>
    <property type="match status" value="1"/>
</dbReference>
<comment type="function">
    <text evidence="7">F-actin-capping proteins bind in a Ca(2+)-independent manner to the fast growing ends of actin filaments (barbed end) thereby blocking the exchange of subunits at these ends. Unlike other capping proteins (such as gelsolin and severin), these proteins do not sever actin filaments.</text>
</comment>
<comment type="subcellular location">
    <subcellularLocation>
        <location evidence="1 7">Cytoplasm</location>
        <location evidence="1 7">Cytoskeleton</location>
    </subcellularLocation>
</comment>
<dbReference type="InterPro" id="IPR037282">
    <property type="entry name" value="CapZ_alpha/beta"/>
</dbReference>
<dbReference type="GO" id="GO:0000902">
    <property type="term" value="P:cell morphogenesis"/>
    <property type="evidence" value="ECO:0007669"/>
    <property type="project" value="TreeGrafter"/>
</dbReference>
<dbReference type="Proteomes" id="UP001153069">
    <property type="component" value="Unassembled WGS sequence"/>
</dbReference>
<dbReference type="GO" id="GO:0051015">
    <property type="term" value="F:actin filament binding"/>
    <property type="evidence" value="ECO:0007669"/>
    <property type="project" value="TreeGrafter"/>
</dbReference>
<evidence type="ECO:0000256" key="2">
    <source>
        <dbReference type="ARBA" id="ARBA00006039"/>
    </source>
</evidence>
<evidence type="ECO:0000256" key="7">
    <source>
        <dbReference type="RuleBase" id="RU365078"/>
    </source>
</evidence>
<dbReference type="Gene3D" id="3.90.1150.210">
    <property type="entry name" value="F-actin capping protein, beta subunit"/>
    <property type="match status" value="1"/>
</dbReference>
<evidence type="ECO:0000313" key="8">
    <source>
        <dbReference type="EMBL" id="CAB9530644.1"/>
    </source>
</evidence>
<dbReference type="SUPFAM" id="SSF90096">
    <property type="entry name" value="Subunits of heterodimeric actin filament capping protein Capz"/>
    <property type="match status" value="1"/>
</dbReference>
<comment type="similarity">
    <text evidence="2 7">Belongs to the F-actin-capping protein beta subunit family.</text>
</comment>
<dbReference type="OrthoDB" id="46331at2759"/>
<keyword evidence="4 7" id="KW-0963">Cytoplasm</keyword>
<evidence type="ECO:0000256" key="4">
    <source>
        <dbReference type="ARBA" id="ARBA00022490"/>
    </source>
</evidence>
<reference evidence="8" key="1">
    <citation type="submission" date="2020-06" db="EMBL/GenBank/DDBJ databases">
        <authorList>
            <consortium name="Plant Systems Biology data submission"/>
        </authorList>
    </citation>
    <scope>NUCLEOTIDE SEQUENCE</scope>
    <source>
        <strain evidence="8">D6</strain>
    </source>
</reference>
<keyword evidence="3 7" id="KW-0117">Actin capping</keyword>
<dbReference type="PANTHER" id="PTHR10619:SF0">
    <property type="entry name" value="F-ACTIN-CAPPING PROTEIN SUBUNIT BETA ISOFORMS 1 AND 2"/>
    <property type="match status" value="1"/>
</dbReference>
<protein>
    <recommendedName>
        <fullName evidence="7">F-actin-capping protein subunit beta</fullName>
    </recommendedName>
</protein>
<dbReference type="InterPro" id="IPR042276">
    <property type="entry name" value="CapZ_alpha/beta_2"/>
</dbReference>
<accession>A0A9N8F339</accession>
<evidence type="ECO:0000256" key="3">
    <source>
        <dbReference type="ARBA" id="ARBA00022467"/>
    </source>
</evidence>
<keyword evidence="6 7" id="KW-0206">Cytoskeleton</keyword>
<dbReference type="Pfam" id="PF01115">
    <property type="entry name" value="F_actin_cap_B"/>
    <property type="match status" value="1"/>
</dbReference>
<proteinExistence type="inferred from homology"/>
<keyword evidence="9" id="KW-1185">Reference proteome</keyword>
<evidence type="ECO:0000256" key="5">
    <source>
        <dbReference type="ARBA" id="ARBA00023203"/>
    </source>
</evidence>
<dbReference type="Gene3D" id="1.20.58.570">
    <property type="match status" value="1"/>
</dbReference>
<organism evidence="8 9">
    <name type="scientific">Seminavis robusta</name>
    <dbReference type="NCBI Taxonomy" id="568900"/>
    <lineage>
        <taxon>Eukaryota</taxon>
        <taxon>Sar</taxon>
        <taxon>Stramenopiles</taxon>
        <taxon>Ochrophyta</taxon>
        <taxon>Bacillariophyta</taxon>
        <taxon>Bacillariophyceae</taxon>
        <taxon>Bacillariophycidae</taxon>
        <taxon>Naviculales</taxon>
        <taxon>Naviculaceae</taxon>
        <taxon>Seminavis</taxon>
    </lineage>
</organism>
<gene>
    <name evidence="8" type="ORF">SEMRO_2974_G341280.1</name>
</gene>
<evidence type="ECO:0000256" key="6">
    <source>
        <dbReference type="ARBA" id="ARBA00023212"/>
    </source>
</evidence>
<evidence type="ECO:0000256" key="1">
    <source>
        <dbReference type="ARBA" id="ARBA00004245"/>
    </source>
</evidence>
<comment type="subunit">
    <text evidence="7">Heterodimer of an alpha and a beta subunit.</text>
</comment>
<keyword evidence="5 7" id="KW-0009">Actin-binding</keyword>
<dbReference type="EMBL" id="CAICTM010002972">
    <property type="protein sequence ID" value="CAB9530644.1"/>
    <property type="molecule type" value="Genomic_DNA"/>
</dbReference>
<dbReference type="AlphaFoldDB" id="A0A9N8F339"/>
<evidence type="ECO:0000313" key="9">
    <source>
        <dbReference type="Proteomes" id="UP001153069"/>
    </source>
</evidence>
<comment type="caution">
    <text evidence="8">The sequence shown here is derived from an EMBL/GenBank/DDBJ whole genome shotgun (WGS) entry which is preliminary data.</text>
</comment>
<dbReference type="InterPro" id="IPR043175">
    <property type="entry name" value="CAPZB_N"/>
</dbReference>
<dbReference type="GO" id="GO:0008290">
    <property type="term" value="C:F-actin capping protein complex"/>
    <property type="evidence" value="ECO:0007669"/>
    <property type="project" value="UniProtKB-UniRule"/>
</dbReference>
<sequence length="285" mass="32095">MEAALNILRKTPPSELETTLKALESLAGTHDAETIEAVRQRLQLPFGVDDEGEKGEKPFLKCPYNKIKEGVYRSPWTNVCWPGNIALELSEKEEEIRNMEECANEVWEAYAHLYYGMTAIGSVYLQKVDKGTYQGMFGIHKTGSTGSWDSAHLVVVDLPNSDCTECTYHVQSTVVIALHTSASEYADTNKVKISASVSRNTTQTLKINSVFLDSNHLENIGTIIEDVEIDIRSSFERVHIPRTKEMIDSIQKETVNRGTQNMAMHNIMMESDAFKKRKEKAESEE</sequence>
<name>A0A9N8F339_9STRA</name>